<feature type="binding site" evidence="8">
    <location>
        <begin position="143"/>
        <end position="145"/>
    </location>
    <ligand>
        <name>ATP</name>
        <dbReference type="ChEBI" id="CHEBI:30616"/>
    </ligand>
</feature>
<evidence type="ECO:0000256" key="8">
    <source>
        <dbReference type="HAMAP-Rule" id="MF_00140"/>
    </source>
</evidence>
<name>A0A840V230_9BACT</name>
<dbReference type="GO" id="GO:0005524">
    <property type="term" value="F:ATP binding"/>
    <property type="evidence" value="ECO:0007669"/>
    <property type="project" value="UniProtKB-UniRule"/>
</dbReference>
<keyword evidence="2 8" id="KW-0436">Ligase</keyword>
<feature type="binding site" evidence="8">
    <location>
        <begin position="8"/>
        <end position="10"/>
    </location>
    <ligand>
        <name>ATP</name>
        <dbReference type="ChEBI" id="CHEBI:30616"/>
    </ligand>
</feature>
<dbReference type="EC" id="6.1.1.2" evidence="8"/>
<evidence type="ECO:0000256" key="4">
    <source>
        <dbReference type="ARBA" id="ARBA00022840"/>
    </source>
</evidence>
<accession>A0A840V230</accession>
<dbReference type="EMBL" id="JACHFD010000010">
    <property type="protein sequence ID" value="MBB5352045.1"/>
    <property type="molecule type" value="Genomic_DNA"/>
</dbReference>
<evidence type="ECO:0000313" key="11">
    <source>
        <dbReference type="Proteomes" id="UP000557717"/>
    </source>
</evidence>
<dbReference type="PRINTS" id="PR01039">
    <property type="entry name" value="TRNASYNTHTRP"/>
</dbReference>
<dbReference type="InterPro" id="IPR002305">
    <property type="entry name" value="aa-tRNA-synth_Ic"/>
</dbReference>
<evidence type="ECO:0000256" key="2">
    <source>
        <dbReference type="ARBA" id="ARBA00022598"/>
    </source>
</evidence>
<protein>
    <recommendedName>
        <fullName evidence="8">Tryptophan--tRNA ligase</fullName>
        <ecNumber evidence="8">6.1.1.2</ecNumber>
    </recommendedName>
    <alternativeName>
        <fullName evidence="8">Tryptophanyl-tRNA synthetase</fullName>
        <shortName evidence="8">TrpRS</shortName>
    </alternativeName>
</protein>
<dbReference type="Gene3D" id="1.10.240.10">
    <property type="entry name" value="Tyrosyl-Transfer RNA Synthetase"/>
    <property type="match status" value="1"/>
</dbReference>
<dbReference type="HAMAP" id="MF_00140_B">
    <property type="entry name" value="Trp_tRNA_synth_B"/>
    <property type="match status" value="1"/>
</dbReference>
<feature type="binding site" evidence="8">
    <location>
        <begin position="190"/>
        <end position="194"/>
    </location>
    <ligand>
        <name>ATP</name>
        <dbReference type="ChEBI" id="CHEBI:30616"/>
    </ligand>
</feature>
<dbReference type="CDD" id="cd00806">
    <property type="entry name" value="TrpRS_core"/>
    <property type="match status" value="1"/>
</dbReference>
<dbReference type="InterPro" id="IPR001412">
    <property type="entry name" value="aa-tRNA-synth_I_CS"/>
</dbReference>
<dbReference type="Proteomes" id="UP000557717">
    <property type="component" value="Unassembled WGS sequence"/>
</dbReference>
<feature type="binding site" evidence="8">
    <location>
        <begin position="16"/>
        <end position="17"/>
    </location>
    <ligand>
        <name>ATP</name>
        <dbReference type="ChEBI" id="CHEBI:30616"/>
    </ligand>
</feature>
<proteinExistence type="inferred from homology"/>
<dbReference type="InterPro" id="IPR024109">
    <property type="entry name" value="Trp-tRNA-ligase_bac-type"/>
</dbReference>
<dbReference type="GO" id="GO:0006436">
    <property type="term" value="P:tryptophanyl-tRNA aminoacylation"/>
    <property type="evidence" value="ECO:0007669"/>
    <property type="project" value="UniProtKB-UniRule"/>
</dbReference>
<dbReference type="SUPFAM" id="SSF52374">
    <property type="entry name" value="Nucleotidylyl transferase"/>
    <property type="match status" value="1"/>
</dbReference>
<comment type="catalytic activity">
    <reaction evidence="7 8">
        <text>tRNA(Trp) + L-tryptophan + ATP = L-tryptophyl-tRNA(Trp) + AMP + diphosphate + H(+)</text>
        <dbReference type="Rhea" id="RHEA:24080"/>
        <dbReference type="Rhea" id="RHEA-COMP:9671"/>
        <dbReference type="Rhea" id="RHEA-COMP:9705"/>
        <dbReference type="ChEBI" id="CHEBI:15378"/>
        <dbReference type="ChEBI" id="CHEBI:30616"/>
        <dbReference type="ChEBI" id="CHEBI:33019"/>
        <dbReference type="ChEBI" id="CHEBI:57912"/>
        <dbReference type="ChEBI" id="CHEBI:78442"/>
        <dbReference type="ChEBI" id="CHEBI:78535"/>
        <dbReference type="ChEBI" id="CHEBI:456215"/>
        <dbReference type="EC" id="6.1.1.2"/>
    </reaction>
</comment>
<dbReference type="InterPro" id="IPR002306">
    <property type="entry name" value="Trp-tRNA-ligase"/>
</dbReference>
<feature type="short sequence motif" description="'KMSKS' region" evidence="8">
    <location>
        <begin position="190"/>
        <end position="194"/>
    </location>
</feature>
<keyword evidence="5 8" id="KW-0648">Protein biosynthesis</keyword>
<evidence type="ECO:0000256" key="3">
    <source>
        <dbReference type="ARBA" id="ARBA00022741"/>
    </source>
</evidence>
<dbReference type="Gene3D" id="3.40.50.620">
    <property type="entry name" value="HUPs"/>
    <property type="match status" value="1"/>
</dbReference>
<evidence type="ECO:0000256" key="9">
    <source>
        <dbReference type="RuleBase" id="RU363036"/>
    </source>
</evidence>
<dbReference type="NCBIfam" id="TIGR00233">
    <property type="entry name" value="trpS"/>
    <property type="match status" value="1"/>
</dbReference>
<dbReference type="PROSITE" id="PS00178">
    <property type="entry name" value="AA_TRNA_LIGASE_I"/>
    <property type="match status" value="1"/>
</dbReference>
<dbReference type="GO" id="GO:0004830">
    <property type="term" value="F:tryptophan-tRNA ligase activity"/>
    <property type="evidence" value="ECO:0007669"/>
    <property type="project" value="UniProtKB-UniRule"/>
</dbReference>
<sequence length="321" mass="35614">MRILTGLQPSGKLHVGNFFGAMEPAVKLQEQGDAFYFIANYHAMTTVRNPDDLRAYTRELAVDFLACGLDPSRSVFFRQSDVPEVNELAWILSTVCPVSLLEKCHSYKDKTAKGFTPNHGLFAYPVLMAADILLYDANQVPVGKDQKQHLEVTRDLAGKINEAYGEDTLVVPEPIIRESVAVVPGLDGQKMSKSYGNTLPLFGEEKPSKKLIMKIKTDSTPVEEPKAIDDSLVLPLFRLFADDASYEEMLSQHESGGVGYGDFKKRLAEAYWDYFAPMRARRAELEADPGYIDQVLSQGAEKARSTASVTLDRVRKAVGIV</sequence>
<keyword evidence="3 8" id="KW-0547">Nucleotide-binding</keyword>
<feature type="binding site" evidence="8">
    <location>
        <position position="131"/>
    </location>
    <ligand>
        <name>L-tryptophan</name>
        <dbReference type="ChEBI" id="CHEBI:57912"/>
    </ligand>
</feature>
<keyword evidence="6 8" id="KW-0030">Aminoacyl-tRNA synthetase</keyword>
<dbReference type="FunFam" id="1.10.240.10:FF:000005">
    <property type="entry name" value="Tryptophan--tRNA ligase"/>
    <property type="match status" value="1"/>
</dbReference>
<evidence type="ECO:0000256" key="7">
    <source>
        <dbReference type="ARBA" id="ARBA00049929"/>
    </source>
</evidence>
<organism evidence="10 11">
    <name type="scientific">Haloferula luteola</name>
    <dbReference type="NCBI Taxonomy" id="595692"/>
    <lineage>
        <taxon>Bacteria</taxon>
        <taxon>Pseudomonadati</taxon>
        <taxon>Verrucomicrobiota</taxon>
        <taxon>Verrucomicrobiia</taxon>
        <taxon>Verrucomicrobiales</taxon>
        <taxon>Verrucomicrobiaceae</taxon>
        <taxon>Haloferula</taxon>
    </lineage>
</organism>
<feature type="binding site" evidence="8">
    <location>
        <position position="183"/>
    </location>
    <ligand>
        <name>ATP</name>
        <dbReference type="ChEBI" id="CHEBI:30616"/>
    </ligand>
</feature>
<dbReference type="InterPro" id="IPR014729">
    <property type="entry name" value="Rossmann-like_a/b/a_fold"/>
</dbReference>
<comment type="similarity">
    <text evidence="1 8 9">Belongs to the class-I aminoacyl-tRNA synthetase family.</text>
</comment>
<evidence type="ECO:0000256" key="5">
    <source>
        <dbReference type="ARBA" id="ARBA00022917"/>
    </source>
</evidence>
<dbReference type="PANTHER" id="PTHR43766">
    <property type="entry name" value="TRYPTOPHAN--TRNA LIGASE, MITOCHONDRIAL"/>
    <property type="match status" value="1"/>
</dbReference>
<keyword evidence="8" id="KW-0963">Cytoplasm</keyword>
<dbReference type="RefSeq" id="WP_184018756.1">
    <property type="nucleotide sequence ID" value="NZ_JACHFD010000010.1"/>
</dbReference>
<dbReference type="InterPro" id="IPR050203">
    <property type="entry name" value="Trp-tRNA_synthetase"/>
</dbReference>
<comment type="function">
    <text evidence="8">Catalyzes the attachment of tryptophan to tRNA(Trp).</text>
</comment>
<evidence type="ECO:0000256" key="6">
    <source>
        <dbReference type="ARBA" id="ARBA00023146"/>
    </source>
</evidence>
<comment type="subunit">
    <text evidence="8">Homodimer.</text>
</comment>
<evidence type="ECO:0000313" key="10">
    <source>
        <dbReference type="EMBL" id="MBB5352045.1"/>
    </source>
</evidence>
<evidence type="ECO:0000256" key="1">
    <source>
        <dbReference type="ARBA" id="ARBA00005594"/>
    </source>
</evidence>
<dbReference type="AlphaFoldDB" id="A0A840V230"/>
<dbReference type="GO" id="GO:0005829">
    <property type="term" value="C:cytosol"/>
    <property type="evidence" value="ECO:0007669"/>
    <property type="project" value="TreeGrafter"/>
</dbReference>
<comment type="subcellular location">
    <subcellularLocation>
        <location evidence="8">Cytoplasm</location>
    </subcellularLocation>
</comment>
<dbReference type="PANTHER" id="PTHR43766:SF1">
    <property type="entry name" value="TRYPTOPHAN--TRNA LIGASE, MITOCHONDRIAL"/>
    <property type="match status" value="1"/>
</dbReference>
<reference evidence="10 11" key="1">
    <citation type="submission" date="2020-08" db="EMBL/GenBank/DDBJ databases">
        <title>Genomic Encyclopedia of Type Strains, Phase IV (KMG-IV): sequencing the most valuable type-strain genomes for metagenomic binning, comparative biology and taxonomic classification.</title>
        <authorList>
            <person name="Goeker M."/>
        </authorList>
    </citation>
    <scope>NUCLEOTIDE SEQUENCE [LARGE SCALE GENOMIC DNA]</scope>
    <source>
        <strain evidence="10 11">YC6886</strain>
    </source>
</reference>
<keyword evidence="4 8" id="KW-0067">ATP-binding</keyword>
<keyword evidence="11" id="KW-1185">Reference proteome</keyword>
<comment type="caution">
    <text evidence="8">Lacks conserved residue(s) required for the propagation of feature annotation.</text>
</comment>
<gene>
    <name evidence="8" type="primary">trpS</name>
    <name evidence="10" type="ORF">HNR46_002286</name>
</gene>
<comment type="caution">
    <text evidence="10">The sequence shown here is derived from an EMBL/GenBank/DDBJ whole genome shotgun (WGS) entry which is preliminary data.</text>
</comment>
<dbReference type="Pfam" id="PF00579">
    <property type="entry name" value="tRNA-synt_1b"/>
    <property type="match status" value="1"/>
</dbReference>